<reference evidence="2 3" key="1">
    <citation type="submission" date="2010-07" db="EMBL/GenBank/DDBJ databases">
        <authorList>
            <person name="Sid Ahmed O."/>
        </authorList>
    </citation>
    <scope>NUCLEOTIDE SEQUENCE [LARGE SCALE GENOMIC DNA]</scope>
    <source>
        <strain evidence="2 3">TX4248</strain>
    </source>
</reference>
<gene>
    <name evidence="2" type="ORF">HMPREF9498_01420</name>
</gene>
<protein>
    <submittedName>
        <fullName evidence="2">Uncharacterized protein</fullName>
    </submittedName>
</protein>
<sequence length="225" mass="25510">MQDKRKIRLFLSIGGLFVVIVLGGLIYLGIRVLDSEKQITPATSTTVTKSNMFDSTQSSFSLEQSTRATEITRSSMAQTESSVIDSSSSEKKDATEAVKKFLSVYYTWELQDKSVSDRAKLLKEQMSKECYEAQSIEADSEQLKELIQTYEKKKEINTSNSTQLVSSQYLSSQIYQDTSDKNLFNIKVKIEQKAPYQKSGTVLSKELQLRYSDNKVTQIKDVTNR</sequence>
<dbReference type="RefSeq" id="WP_002402144.1">
    <property type="nucleotide sequence ID" value="NZ_GL454441.1"/>
</dbReference>
<dbReference type="AlphaFoldDB" id="A0A125W6I5"/>
<evidence type="ECO:0000313" key="3">
    <source>
        <dbReference type="Proteomes" id="UP000004846"/>
    </source>
</evidence>
<organism evidence="2 3">
    <name type="scientific">Enterococcus faecalis TX4248</name>
    <dbReference type="NCBI Taxonomy" id="749495"/>
    <lineage>
        <taxon>Bacteria</taxon>
        <taxon>Bacillati</taxon>
        <taxon>Bacillota</taxon>
        <taxon>Bacilli</taxon>
        <taxon>Lactobacillales</taxon>
        <taxon>Enterococcaceae</taxon>
        <taxon>Enterococcus</taxon>
    </lineage>
</organism>
<dbReference type="EMBL" id="AEBR01000040">
    <property type="protein sequence ID" value="EFM82950.1"/>
    <property type="molecule type" value="Genomic_DNA"/>
</dbReference>
<keyword evidence="1" id="KW-0812">Transmembrane</keyword>
<name>A0A125W6I5_ENTFL</name>
<evidence type="ECO:0000313" key="2">
    <source>
        <dbReference type="EMBL" id="EFM82950.1"/>
    </source>
</evidence>
<comment type="caution">
    <text evidence="2">The sequence shown here is derived from an EMBL/GenBank/DDBJ whole genome shotgun (WGS) entry which is preliminary data.</text>
</comment>
<accession>A0A125W6I5</accession>
<dbReference type="Proteomes" id="UP000004846">
    <property type="component" value="Unassembled WGS sequence"/>
</dbReference>
<keyword evidence="1" id="KW-0472">Membrane</keyword>
<keyword evidence="1" id="KW-1133">Transmembrane helix</keyword>
<proteinExistence type="predicted"/>
<evidence type="ECO:0000256" key="1">
    <source>
        <dbReference type="SAM" id="Phobius"/>
    </source>
</evidence>
<feature type="transmembrane region" description="Helical" evidence="1">
    <location>
        <begin position="7"/>
        <end position="30"/>
    </location>
</feature>
<dbReference type="HOGENOM" id="CLU_1228361_0_0_9"/>